<reference evidence="15" key="1">
    <citation type="submission" date="2025-08" db="UniProtKB">
        <authorList>
            <consortium name="RefSeq"/>
        </authorList>
    </citation>
    <scope>IDENTIFICATION</scope>
</reference>
<feature type="compositionally biased region" description="Acidic residues" evidence="12">
    <location>
        <begin position="18"/>
        <end position="28"/>
    </location>
</feature>
<feature type="compositionally biased region" description="Polar residues" evidence="12">
    <location>
        <begin position="1"/>
        <end position="11"/>
    </location>
</feature>
<feature type="domain" description="CBS" evidence="13">
    <location>
        <begin position="770"/>
        <end position="828"/>
    </location>
</feature>
<comment type="subcellular location">
    <subcellularLocation>
        <location evidence="1 11">Membrane</location>
        <topology evidence="1 11">Multi-pass membrane protein</topology>
    </subcellularLocation>
</comment>
<evidence type="ECO:0000256" key="12">
    <source>
        <dbReference type="SAM" id="MobiDB-lite"/>
    </source>
</evidence>
<feature type="transmembrane region" description="Helical" evidence="11">
    <location>
        <begin position="328"/>
        <end position="345"/>
    </location>
</feature>
<evidence type="ECO:0000256" key="8">
    <source>
        <dbReference type="ARBA" id="ARBA00023136"/>
    </source>
</evidence>
<dbReference type="GO" id="GO:0016020">
    <property type="term" value="C:membrane"/>
    <property type="evidence" value="ECO:0007669"/>
    <property type="project" value="UniProtKB-SubCell"/>
</dbReference>
<feature type="transmembrane region" description="Helical" evidence="11">
    <location>
        <begin position="145"/>
        <end position="171"/>
    </location>
</feature>
<feature type="transmembrane region" description="Helical" evidence="11">
    <location>
        <begin position="104"/>
        <end position="125"/>
    </location>
</feature>
<evidence type="ECO:0000256" key="7">
    <source>
        <dbReference type="ARBA" id="ARBA00023122"/>
    </source>
</evidence>
<gene>
    <name evidence="15" type="primary">LOC115231107</name>
</gene>
<evidence type="ECO:0000256" key="3">
    <source>
        <dbReference type="ARBA" id="ARBA00022692"/>
    </source>
</evidence>
<dbReference type="Pfam" id="PF00654">
    <property type="entry name" value="Voltage_CLC"/>
    <property type="match status" value="1"/>
</dbReference>
<keyword evidence="7 10" id="KW-0129">CBS domain</keyword>
<feature type="transmembrane region" description="Helical" evidence="11">
    <location>
        <begin position="254"/>
        <end position="277"/>
    </location>
</feature>
<organism evidence="14 15">
    <name type="scientific">Octopus sinensis</name>
    <name type="common">East Asian common octopus</name>
    <dbReference type="NCBI Taxonomy" id="2607531"/>
    <lineage>
        <taxon>Eukaryota</taxon>
        <taxon>Metazoa</taxon>
        <taxon>Spiralia</taxon>
        <taxon>Lophotrochozoa</taxon>
        <taxon>Mollusca</taxon>
        <taxon>Cephalopoda</taxon>
        <taxon>Coleoidea</taxon>
        <taxon>Octopodiformes</taxon>
        <taxon>Octopoda</taxon>
        <taxon>Incirrata</taxon>
        <taxon>Octopodidae</taxon>
        <taxon>Octopus</taxon>
    </lineage>
</organism>
<comment type="caution">
    <text evidence="11">Lacks conserved residue(s) required for the propagation of feature annotation.</text>
</comment>
<dbReference type="SMART" id="SM00116">
    <property type="entry name" value="CBS"/>
    <property type="match status" value="2"/>
</dbReference>
<feature type="transmembrane region" description="Helical" evidence="11">
    <location>
        <begin position="289"/>
        <end position="307"/>
    </location>
</feature>
<dbReference type="SUPFAM" id="SSF81340">
    <property type="entry name" value="Clc chloride channel"/>
    <property type="match status" value="1"/>
</dbReference>
<dbReference type="Proteomes" id="UP000515154">
    <property type="component" value="Unplaced"/>
</dbReference>
<name>A0A6P7U6D9_9MOLL</name>
<evidence type="ECO:0000256" key="4">
    <source>
        <dbReference type="ARBA" id="ARBA00022737"/>
    </source>
</evidence>
<dbReference type="PROSITE" id="PS51371">
    <property type="entry name" value="CBS"/>
    <property type="match status" value="2"/>
</dbReference>
<dbReference type="InterPro" id="IPR014743">
    <property type="entry name" value="Cl-channel_core"/>
</dbReference>
<evidence type="ECO:0000256" key="1">
    <source>
        <dbReference type="ARBA" id="ARBA00004141"/>
    </source>
</evidence>
<dbReference type="InterPro" id="IPR051280">
    <property type="entry name" value="Cl-channel/antiporter"/>
</dbReference>
<evidence type="ECO:0000313" key="14">
    <source>
        <dbReference type="Proteomes" id="UP000515154"/>
    </source>
</evidence>
<feature type="transmembrane region" description="Helical" evidence="11">
    <location>
        <begin position="555"/>
        <end position="576"/>
    </location>
</feature>
<evidence type="ECO:0000256" key="5">
    <source>
        <dbReference type="ARBA" id="ARBA00022989"/>
    </source>
</evidence>
<keyword evidence="3 11" id="KW-0812">Transmembrane</keyword>
<accession>A0A6P7U6D9</accession>
<keyword evidence="2 11" id="KW-0813">Transport</keyword>
<evidence type="ECO:0000256" key="2">
    <source>
        <dbReference type="ARBA" id="ARBA00022448"/>
    </source>
</evidence>
<feature type="transmembrane region" description="Helical" evidence="11">
    <location>
        <begin position="505"/>
        <end position="534"/>
    </location>
</feature>
<dbReference type="RefSeq" id="XP_029657052.1">
    <property type="nucleotide sequence ID" value="XM_029801192.2"/>
</dbReference>
<evidence type="ECO:0000256" key="6">
    <source>
        <dbReference type="ARBA" id="ARBA00023065"/>
    </source>
</evidence>
<dbReference type="InterPro" id="IPR001807">
    <property type="entry name" value="ClC"/>
</dbReference>
<evidence type="ECO:0000256" key="10">
    <source>
        <dbReference type="PROSITE-ProRule" id="PRU00703"/>
    </source>
</evidence>
<sequence length="845" mass="94618">MDTNPEFSPQEQPREGDVSESPEDDDDAAVTTTIRERGVKSSGTFSFLATGRDFQPADISHQYTEQEKRFLGTFTSLDYLPSHSNVYKNWLKRQRSSRYQVHRWLLMGIIGFTVGFIGFVMHQLIELIADVKWTKATEYIESSDYVAAWGWSLAYSVLFVLVSSSTVVFLCPSAGGSGIPEVTGFLNGTHIPKMFSLKTMIVKFISCVCAVGCNMPVGPEGPMIHLGALVGATLSQYNIRICSQFHNPEDKRNFISAGAAAGVASAFGAPVGGLLFSMEEVSSFWTTTLSWQIFFCCMVSTFTTDLFNSALTRFTYTGDFGYFKKERYILFSIAYGINVNILMFLPTLVIGVIGGMLGALFTFISLKLTRTRKRVLGHMKKFTAKIVKVLEPAFLMLVMTTVCLFAPALFSCSQFTCAEGQPSNIRYSCKNDSRTDTHVESSVARYHCPRGSSWSVSNTTYYTNETYNEVATLLFWTGEDAVKHLFSRETPFEFGYVSLCSVLPFYFLMVCWASGTAVSAGILVPMLFIGGLYGRTIGRVLISILVSSKSTDEGYWNWMDPGAFALIGAASFFGGVTRLTKAVTVIMIELTNDVQFLLPIMVAIMVAKWIGDFFTHPHYHSLLELKCIPFLPPEPQVVIDKKLINLDLFKVSDVMSQPVIIVKERESVDVLARLLRETQHGGFPIVRTKGNVDSSFCGIITRQELNVLMLQEELFESTDAQNELYDVTLIEYTELRPDRAGQPPGLEEKLKAYVSNRQYTQLFVDLKPYINQSAMCIPERFSLYRTYIIFRSLGLRHLVVTDDKNSVVGMITRKDLMDFNLVAKISKVLNREIQTLEIGVPLEVI</sequence>
<feature type="transmembrane region" description="Helical" evidence="11">
    <location>
        <begin position="351"/>
        <end position="368"/>
    </location>
</feature>
<dbReference type="InterPro" id="IPR000644">
    <property type="entry name" value="CBS_dom"/>
</dbReference>
<feature type="region of interest" description="Disordered" evidence="12">
    <location>
        <begin position="1"/>
        <end position="28"/>
    </location>
</feature>
<keyword evidence="5 11" id="KW-1133">Transmembrane helix</keyword>
<dbReference type="PRINTS" id="PR00762">
    <property type="entry name" value="CLCHANNEL"/>
</dbReference>
<keyword evidence="9 11" id="KW-0868">Chloride</keyword>
<dbReference type="CDD" id="cd04591">
    <property type="entry name" value="CBS_pair_voltage-gated_CLC_euk_bac"/>
    <property type="match status" value="1"/>
</dbReference>
<dbReference type="GO" id="GO:0005254">
    <property type="term" value="F:chloride channel activity"/>
    <property type="evidence" value="ECO:0007669"/>
    <property type="project" value="UniProtKB-UniRule"/>
</dbReference>
<keyword evidence="4" id="KW-0677">Repeat</keyword>
<protein>
    <recommendedName>
        <fullName evidence="11">Chloride channel protein</fullName>
    </recommendedName>
</protein>
<dbReference type="PANTHER" id="PTHR11689">
    <property type="entry name" value="CHLORIDE CHANNEL PROTEIN CLC FAMILY MEMBER"/>
    <property type="match status" value="1"/>
</dbReference>
<dbReference type="Gene3D" id="3.10.580.10">
    <property type="entry name" value="CBS-domain"/>
    <property type="match status" value="2"/>
</dbReference>
<keyword evidence="6 11" id="KW-0406">Ion transport</keyword>
<proteinExistence type="inferred from homology"/>
<dbReference type="SUPFAM" id="SSF54631">
    <property type="entry name" value="CBS-domain pair"/>
    <property type="match status" value="1"/>
</dbReference>
<dbReference type="PANTHER" id="PTHR11689:SF89">
    <property type="entry name" value="CHLORIDE CHANNEL PROTEIN"/>
    <property type="match status" value="1"/>
</dbReference>
<dbReference type="KEGG" id="osn:115231107"/>
<dbReference type="Pfam" id="PF00571">
    <property type="entry name" value="CBS"/>
    <property type="match status" value="2"/>
</dbReference>
<feature type="domain" description="CBS" evidence="13">
    <location>
        <begin position="655"/>
        <end position="717"/>
    </location>
</feature>
<keyword evidence="8 11" id="KW-0472">Membrane</keyword>
<feature type="transmembrane region" description="Helical" evidence="11">
    <location>
        <begin position="389"/>
        <end position="410"/>
    </location>
</feature>
<dbReference type="Gene3D" id="1.10.3080.10">
    <property type="entry name" value="Clc chloride channel"/>
    <property type="match status" value="1"/>
</dbReference>
<dbReference type="InterPro" id="IPR046342">
    <property type="entry name" value="CBS_dom_sf"/>
</dbReference>
<dbReference type="AlphaFoldDB" id="A0A6P7U6D9"/>
<evidence type="ECO:0000313" key="15">
    <source>
        <dbReference type="RefSeq" id="XP_029657052.1"/>
    </source>
</evidence>
<keyword evidence="14" id="KW-1185">Reference proteome</keyword>
<evidence type="ECO:0000256" key="11">
    <source>
        <dbReference type="RuleBase" id="RU361221"/>
    </source>
</evidence>
<comment type="similarity">
    <text evidence="11">Belongs to the chloride channel (TC 2.A.49) family.</text>
</comment>
<evidence type="ECO:0000259" key="13">
    <source>
        <dbReference type="PROSITE" id="PS51371"/>
    </source>
</evidence>
<evidence type="ECO:0000256" key="9">
    <source>
        <dbReference type="ARBA" id="ARBA00023214"/>
    </source>
</evidence>